<keyword evidence="2" id="KW-1185">Reference proteome</keyword>
<evidence type="ECO:0000313" key="1">
    <source>
        <dbReference type="EMBL" id="RAK40559.1"/>
    </source>
</evidence>
<gene>
    <name evidence="1" type="ORF">B0I29_103597</name>
</gene>
<evidence type="ECO:0000313" key="2">
    <source>
        <dbReference type="Proteomes" id="UP000249341"/>
    </source>
</evidence>
<protein>
    <submittedName>
        <fullName evidence="1">Uncharacterized protein</fullName>
    </submittedName>
</protein>
<sequence length="41" mass="4271">MTCLAYGSCRSAVAQTSHKSPMTYLSYGSPTGRVVSSSVAQ</sequence>
<organism evidence="1 2">
    <name type="scientific">Actinoplanes lutulentus</name>
    <dbReference type="NCBI Taxonomy" id="1287878"/>
    <lineage>
        <taxon>Bacteria</taxon>
        <taxon>Bacillati</taxon>
        <taxon>Actinomycetota</taxon>
        <taxon>Actinomycetes</taxon>
        <taxon>Micromonosporales</taxon>
        <taxon>Micromonosporaceae</taxon>
        <taxon>Actinoplanes</taxon>
    </lineage>
</organism>
<comment type="caution">
    <text evidence="1">The sequence shown here is derived from an EMBL/GenBank/DDBJ whole genome shotgun (WGS) entry which is preliminary data.</text>
</comment>
<reference evidence="1 2" key="1">
    <citation type="submission" date="2018-06" db="EMBL/GenBank/DDBJ databases">
        <title>Genomic Encyclopedia of Type Strains, Phase III (KMG-III): the genomes of soil and plant-associated and newly described type strains.</title>
        <authorList>
            <person name="Whitman W."/>
        </authorList>
    </citation>
    <scope>NUCLEOTIDE SEQUENCE [LARGE SCALE GENOMIC DNA]</scope>
    <source>
        <strain evidence="1 2">CGMCC 4.7090</strain>
    </source>
</reference>
<proteinExistence type="predicted"/>
<dbReference type="Proteomes" id="UP000249341">
    <property type="component" value="Unassembled WGS sequence"/>
</dbReference>
<name>A0A327ZJC7_9ACTN</name>
<dbReference type="AlphaFoldDB" id="A0A327ZJC7"/>
<accession>A0A327ZJC7</accession>
<dbReference type="EMBL" id="QLMJ01000003">
    <property type="protein sequence ID" value="RAK40559.1"/>
    <property type="molecule type" value="Genomic_DNA"/>
</dbReference>